<comment type="caution">
    <text evidence="3">The sequence shown here is derived from an EMBL/GenBank/DDBJ whole genome shotgun (WGS) entry which is preliminary data.</text>
</comment>
<evidence type="ECO:0000313" key="3">
    <source>
        <dbReference type="EMBL" id="MFC7750349.1"/>
    </source>
</evidence>
<feature type="region of interest" description="Disordered" evidence="1">
    <location>
        <begin position="69"/>
        <end position="89"/>
    </location>
</feature>
<accession>A0ABW2V2L4</accession>
<dbReference type="Proteomes" id="UP001596528">
    <property type="component" value="Unassembled WGS sequence"/>
</dbReference>
<protein>
    <submittedName>
        <fullName evidence="3">Uncharacterized protein</fullName>
    </submittedName>
</protein>
<dbReference type="EMBL" id="JBHTGQ010000023">
    <property type="protein sequence ID" value="MFC7750349.1"/>
    <property type="molecule type" value="Genomic_DNA"/>
</dbReference>
<organism evidence="3 4">
    <name type="scientific">Paenibacillus thermoaerophilus</name>
    <dbReference type="NCBI Taxonomy" id="1215385"/>
    <lineage>
        <taxon>Bacteria</taxon>
        <taxon>Bacillati</taxon>
        <taxon>Bacillota</taxon>
        <taxon>Bacilli</taxon>
        <taxon>Bacillales</taxon>
        <taxon>Paenibacillaceae</taxon>
        <taxon>Paenibacillus</taxon>
    </lineage>
</organism>
<evidence type="ECO:0000256" key="2">
    <source>
        <dbReference type="SAM" id="Phobius"/>
    </source>
</evidence>
<feature type="transmembrane region" description="Helical" evidence="2">
    <location>
        <begin position="30"/>
        <end position="47"/>
    </location>
</feature>
<proteinExistence type="predicted"/>
<keyword evidence="4" id="KW-1185">Reference proteome</keyword>
<gene>
    <name evidence="3" type="ORF">ACFQWB_10465</name>
</gene>
<keyword evidence="2" id="KW-1133">Transmembrane helix</keyword>
<evidence type="ECO:0000313" key="4">
    <source>
        <dbReference type="Proteomes" id="UP001596528"/>
    </source>
</evidence>
<keyword evidence="2" id="KW-0472">Membrane</keyword>
<name>A0ABW2V2L4_9BACL</name>
<sequence>MRLSRIWIWFVLALVAIGIVSTLATNWIALAIPTGLGLIVWLLYKYPPKRYARGQARYKGASKSSNIPVIKKSIPRGPYRKSQATRRKDIPFRVIEGRKSSVKKDNEDKKLLH</sequence>
<reference evidence="4" key="1">
    <citation type="journal article" date="2019" name="Int. J. Syst. Evol. Microbiol.">
        <title>The Global Catalogue of Microorganisms (GCM) 10K type strain sequencing project: providing services to taxonomists for standard genome sequencing and annotation.</title>
        <authorList>
            <consortium name="The Broad Institute Genomics Platform"/>
            <consortium name="The Broad Institute Genome Sequencing Center for Infectious Disease"/>
            <person name="Wu L."/>
            <person name="Ma J."/>
        </authorList>
    </citation>
    <scope>NUCLEOTIDE SEQUENCE [LARGE SCALE GENOMIC DNA]</scope>
    <source>
        <strain evidence="4">JCM 18657</strain>
    </source>
</reference>
<feature type="transmembrane region" description="Helical" evidence="2">
    <location>
        <begin position="7"/>
        <end position="24"/>
    </location>
</feature>
<evidence type="ECO:0000256" key="1">
    <source>
        <dbReference type="SAM" id="MobiDB-lite"/>
    </source>
</evidence>
<dbReference type="RefSeq" id="WP_138788035.1">
    <property type="nucleotide sequence ID" value="NZ_JBHTGQ010000023.1"/>
</dbReference>
<keyword evidence="2" id="KW-0812">Transmembrane</keyword>